<dbReference type="InterPro" id="IPR016032">
    <property type="entry name" value="Sig_transdc_resp-reg_C-effctor"/>
</dbReference>
<keyword evidence="9" id="KW-1185">Reference proteome</keyword>
<reference evidence="9" key="1">
    <citation type="journal article" date="2019" name="Int. J. Syst. Evol. Microbiol.">
        <title>The Global Catalogue of Microorganisms (GCM) 10K type strain sequencing project: providing services to taxonomists for standard genome sequencing and annotation.</title>
        <authorList>
            <consortium name="The Broad Institute Genomics Platform"/>
            <consortium name="The Broad Institute Genome Sequencing Center for Infectious Disease"/>
            <person name="Wu L."/>
            <person name="Ma J."/>
        </authorList>
    </citation>
    <scope>NUCLEOTIDE SEQUENCE [LARGE SCALE GENOMIC DNA]</scope>
    <source>
        <strain evidence="9">JCM 17938</strain>
    </source>
</reference>
<dbReference type="CDD" id="cd17535">
    <property type="entry name" value="REC_NarL-like"/>
    <property type="match status" value="1"/>
</dbReference>
<dbReference type="PROSITE" id="PS50043">
    <property type="entry name" value="HTH_LUXR_2"/>
    <property type="match status" value="1"/>
</dbReference>
<feature type="domain" description="HTH luxR-type" evidence="6">
    <location>
        <begin position="145"/>
        <end position="210"/>
    </location>
</feature>
<dbReference type="PANTHER" id="PTHR43214:SF24">
    <property type="entry name" value="TRANSCRIPTIONAL REGULATORY PROTEIN NARL-RELATED"/>
    <property type="match status" value="1"/>
</dbReference>
<sequence length="215" mass="23331">MTDILIADDEPLIRTGLRAIIDAEPDFTIVGEAADGAEVLPMVRTLRPDVVLMDVRMPAVDGIQATRTILGAVPEPPRILVITTFENDDYVYEALRAGASGFLLKRARPPEILQAIRTVALSDSLLFPAAIRELAARHGAGRSTDRVRRARLTEREEQVLTLMARGLSNAEIAADLVVSVETVKTHVGNLLAKLGARDRTQAVITAYESGFVRPA</sequence>
<evidence type="ECO:0000259" key="7">
    <source>
        <dbReference type="PROSITE" id="PS50110"/>
    </source>
</evidence>
<dbReference type="Proteomes" id="UP001500212">
    <property type="component" value="Unassembled WGS sequence"/>
</dbReference>
<dbReference type="InterPro" id="IPR001789">
    <property type="entry name" value="Sig_transdc_resp-reg_receiver"/>
</dbReference>
<dbReference type="Gene3D" id="3.40.50.2300">
    <property type="match status" value="1"/>
</dbReference>
<dbReference type="Pfam" id="PF00072">
    <property type="entry name" value="Response_reg"/>
    <property type="match status" value="1"/>
</dbReference>
<keyword evidence="4" id="KW-0804">Transcription</keyword>
<dbReference type="SMART" id="SM00448">
    <property type="entry name" value="REC"/>
    <property type="match status" value="1"/>
</dbReference>
<keyword evidence="1 5" id="KW-0597">Phosphoprotein</keyword>
<dbReference type="InterPro" id="IPR058245">
    <property type="entry name" value="NreC/VraR/RcsB-like_REC"/>
</dbReference>
<proteinExistence type="predicted"/>
<evidence type="ECO:0000256" key="5">
    <source>
        <dbReference type="PROSITE-ProRule" id="PRU00169"/>
    </source>
</evidence>
<keyword evidence="3" id="KW-0238">DNA-binding</keyword>
<dbReference type="PROSITE" id="PS50110">
    <property type="entry name" value="RESPONSE_REGULATORY"/>
    <property type="match status" value="1"/>
</dbReference>
<dbReference type="EMBL" id="BAABHJ010000002">
    <property type="protein sequence ID" value="GAA4603067.1"/>
    <property type="molecule type" value="Genomic_DNA"/>
</dbReference>
<evidence type="ECO:0000256" key="1">
    <source>
        <dbReference type="ARBA" id="ARBA00022553"/>
    </source>
</evidence>
<dbReference type="PRINTS" id="PR00038">
    <property type="entry name" value="HTHLUXR"/>
</dbReference>
<dbReference type="PANTHER" id="PTHR43214">
    <property type="entry name" value="TWO-COMPONENT RESPONSE REGULATOR"/>
    <property type="match status" value="1"/>
</dbReference>
<evidence type="ECO:0000313" key="8">
    <source>
        <dbReference type="EMBL" id="GAA4603067.1"/>
    </source>
</evidence>
<dbReference type="SUPFAM" id="SSF52172">
    <property type="entry name" value="CheY-like"/>
    <property type="match status" value="1"/>
</dbReference>
<evidence type="ECO:0000256" key="4">
    <source>
        <dbReference type="ARBA" id="ARBA00023163"/>
    </source>
</evidence>
<evidence type="ECO:0000259" key="6">
    <source>
        <dbReference type="PROSITE" id="PS50043"/>
    </source>
</evidence>
<dbReference type="SMART" id="SM00421">
    <property type="entry name" value="HTH_LUXR"/>
    <property type="match status" value="1"/>
</dbReference>
<dbReference type="InterPro" id="IPR039420">
    <property type="entry name" value="WalR-like"/>
</dbReference>
<gene>
    <name evidence="8" type="ORF">GCM10023195_09880</name>
</gene>
<dbReference type="PROSITE" id="PS00622">
    <property type="entry name" value="HTH_LUXR_1"/>
    <property type="match status" value="1"/>
</dbReference>
<feature type="domain" description="Response regulatory" evidence="7">
    <location>
        <begin position="3"/>
        <end position="120"/>
    </location>
</feature>
<organism evidence="8 9">
    <name type="scientific">Actinoallomurus liliacearum</name>
    <dbReference type="NCBI Taxonomy" id="1080073"/>
    <lineage>
        <taxon>Bacteria</taxon>
        <taxon>Bacillati</taxon>
        <taxon>Actinomycetota</taxon>
        <taxon>Actinomycetes</taxon>
        <taxon>Streptosporangiales</taxon>
        <taxon>Thermomonosporaceae</taxon>
        <taxon>Actinoallomurus</taxon>
    </lineage>
</organism>
<feature type="modified residue" description="4-aspartylphosphate" evidence="5">
    <location>
        <position position="54"/>
    </location>
</feature>
<keyword evidence="2" id="KW-0805">Transcription regulation</keyword>
<protein>
    <submittedName>
        <fullName evidence="8">Response regulator transcription factor</fullName>
    </submittedName>
</protein>
<evidence type="ECO:0000256" key="2">
    <source>
        <dbReference type="ARBA" id="ARBA00023015"/>
    </source>
</evidence>
<dbReference type="InterPro" id="IPR000792">
    <property type="entry name" value="Tscrpt_reg_LuxR_C"/>
</dbReference>
<comment type="caution">
    <text evidence="8">The sequence shown here is derived from an EMBL/GenBank/DDBJ whole genome shotgun (WGS) entry which is preliminary data.</text>
</comment>
<accession>A0ABP8TEE3</accession>
<name>A0ABP8TEE3_9ACTN</name>
<dbReference type="Pfam" id="PF00196">
    <property type="entry name" value="GerE"/>
    <property type="match status" value="1"/>
</dbReference>
<dbReference type="InterPro" id="IPR011006">
    <property type="entry name" value="CheY-like_superfamily"/>
</dbReference>
<dbReference type="RefSeq" id="WP_345348903.1">
    <property type="nucleotide sequence ID" value="NZ_BAABHJ010000002.1"/>
</dbReference>
<dbReference type="SUPFAM" id="SSF46894">
    <property type="entry name" value="C-terminal effector domain of the bipartite response regulators"/>
    <property type="match status" value="1"/>
</dbReference>
<evidence type="ECO:0000313" key="9">
    <source>
        <dbReference type="Proteomes" id="UP001500212"/>
    </source>
</evidence>
<evidence type="ECO:0000256" key="3">
    <source>
        <dbReference type="ARBA" id="ARBA00023125"/>
    </source>
</evidence>
<dbReference type="CDD" id="cd06170">
    <property type="entry name" value="LuxR_C_like"/>
    <property type="match status" value="1"/>
</dbReference>